<reference evidence="3 4" key="1">
    <citation type="journal article" date="2021" name="Elife">
        <title>Chloroplast acquisition without the gene transfer in kleptoplastic sea slugs, Plakobranchus ocellatus.</title>
        <authorList>
            <person name="Maeda T."/>
            <person name="Takahashi S."/>
            <person name="Yoshida T."/>
            <person name="Shimamura S."/>
            <person name="Takaki Y."/>
            <person name="Nagai Y."/>
            <person name="Toyoda A."/>
            <person name="Suzuki Y."/>
            <person name="Arimoto A."/>
            <person name="Ishii H."/>
            <person name="Satoh N."/>
            <person name="Nishiyama T."/>
            <person name="Hasebe M."/>
            <person name="Maruyama T."/>
            <person name="Minagawa J."/>
            <person name="Obokata J."/>
            <person name="Shigenobu S."/>
        </authorList>
    </citation>
    <scope>NUCLEOTIDE SEQUENCE [LARGE SCALE GENOMIC DNA]</scope>
</reference>
<feature type="compositionally biased region" description="Low complexity" evidence="2">
    <location>
        <begin position="104"/>
        <end position="121"/>
    </location>
</feature>
<dbReference type="AlphaFoldDB" id="A0AAV4A6U8"/>
<dbReference type="CDD" id="cd12083">
    <property type="entry name" value="DD_cGKI"/>
    <property type="match status" value="1"/>
</dbReference>
<sequence length="333" mass="34405">MSPPSKAPTSVPPSSRAQPAGSSSRPGEGVSGSGGNTASGTTTSQHGGRSAANNAAALGSSSSNTGGSSGQSSTGVNSNSNLSGGGGGAGNRGGGGGGGAINTYHHYYNYQSSSHQPSQPSESTNTKAGASAQPGASNSSSNSKGRPPGGPGQARAVPAAGQAARMGNGASGHAHFTVDGETMDVHKVKALIPELRHEIKRRDKIIEQYDSQVRQKDDLLREKETEIGRLKEEVHKLKSVLQLKVDLKTQESRPDLLSTIDENQAEPTVTKGPAKKQGVSGESPSSKTLGYVDLTHHEKDFKRTPSKPSCVHCRFQADRSGISKQSVTEHRHS</sequence>
<comment type="caution">
    <text evidence="3">The sequence shown here is derived from an EMBL/GenBank/DDBJ whole genome shotgun (WGS) entry which is preliminary data.</text>
</comment>
<keyword evidence="3" id="KW-0418">Kinase</keyword>
<evidence type="ECO:0000256" key="2">
    <source>
        <dbReference type="SAM" id="MobiDB-lite"/>
    </source>
</evidence>
<keyword evidence="1" id="KW-0175">Coiled coil</keyword>
<feature type="region of interest" description="Disordered" evidence="2">
    <location>
        <begin position="1"/>
        <end position="175"/>
    </location>
</feature>
<keyword evidence="3" id="KW-0808">Transferase</keyword>
<feature type="compositionally biased region" description="Polar residues" evidence="2">
    <location>
        <begin position="122"/>
        <end position="144"/>
    </location>
</feature>
<keyword evidence="4" id="KW-1185">Reference proteome</keyword>
<evidence type="ECO:0000313" key="3">
    <source>
        <dbReference type="EMBL" id="GFO02401.1"/>
    </source>
</evidence>
<feature type="compositionally biased region" description="Low complexity" evidence="2">
    <location>
        <begin position="38"/>
        <end position="82"/>
    </location>
</feature>
<evidence type="ECO:0000313" key="4">
    <source>
        <dbReference type="Proteomes" id="UP000735302"/>
    </source>
</evidence>
<dbReference type="Proteomes" id="UP000735302">
    <property type="component" value="Unassembled WGS sequence"/>
</dbReference>
<feature type="coiled-coil region" evidence="1">
    <location>
        <begin position="206"/>
        <end position="240"/>
    </location>
</feature>
<proteinExistence type="predicted"/>
<protein>
    <submittedName>
        <fullName evidence="3">cGMP-dependent protein kinase</fullName>
    </submittedName>
</protein>
<feature type="region of interest" description="Disordered" evidence="2">
    <location>
        <begin position="251"/>
        <end position="294"/>
    </location>
</feature>
<dbReference type="GO" id="GO:0016301">
    <property type="term" value="F:kinase activity"/>
    <property type="evidence" value="ECO:0007669"/>
    <property type="project" value="UniProtKB-KW"/>
</dbReference>
<organism evidence="3 4">
    <name type="scientific">Plakobranchus ocellatus</name>
    <dbReference type="NCBI Taxonomy" id="259542"/>
    <lineage>
        <taxon>Eukaryota</taxon>
        <taxon>Metazoa</taxon>
        <taxon>Spiralia</taxon>
        <taxon>Lophotrochozoa</taxon>
        <taxon>Mollusca</taxon>
        <taxon>Gastropoda</taxon>
        <taxon>Heterobranchia</taxon>
        <taxon>Euthyneura</taxon>
        <taxon>Panpulmonata</taxon>
        <taxon>Sacoglossa</taxon>
        <taxon>Placobranchoidea</taxon>
        <taxon>Plakobranchidae</taxon>
        <taxon>Plakobranchus</taxon>
    </lineage>
</organism>
<name>A0AAV4A6U8_9GAST</name>
<feature type="compositionally biased region" description="Low complexity" evidence="2">
    <location>
        <begin position="153"/>
        <end position="167"/>
    </location>
</feature>
<evidence type="ECO:0000256" key="1">
    <source>
        <dbReference type="SAM" id="Coils"/>
    </source>
</evidence>
<feature type="compositionally biased region" description="Polar residues" evidence="2">
    <location>
        <begin position="12"/>
        <end position="25"/>
    </location>
</feature>
<accession>A0AAV4A6U8</accession>
<gene>
    <name evidence="3" type="ORF">PoB_002890600</name>
</gene>
<feature type="compositionally biased region" description="Gly residues" evidence="2">
    <location>
        <begin position="83"/>
        <end position="100"/>
    </location>
</feature>
<dbReference type="EMBL" id="BLXT01003580">
    <property type="protein sequence ID" value="GFO02401.1"/>
    <property type="molecule type" value="Genomic_DNA"/>
</dbReference>